<comment type="caution">
    <text evidence="1">The sequence shown here is derived from an EMBL/GenBank/DDBJ whole genome shotgun (WGS) entry which is preliminary data.</text>
</comment>
<evidence type="ECO:0000313" key="2">
    <source>
        <dbReference type="Proteomes" id="UP000675431"/>
    </source>
</evidence>
<name>A0A941HTR7_9BACI</name>
<protein>
    <submittedName>
        <fullName evidence="1">Uncharacterized protein</fullName>
    </submittedName>
</protein>
<reference evidence="1 2" key="1">
    <citation type="submission" date="2021-04" db="EMBL/GenBank/DDBJ databases">
        <title>Allobacillus sp. nov. SKP8-2 isolated from shrimp paste.</title>
        <authorList>
            <person name="Tanasupawat S."/>
            <person name="Yiamsombat S."/>
            <person name="Kanchanasin P."/>
            <person name="Kuncharoen N."/>
        </authorList>
    </citation>
    <scope>NUCLEOTIDE SEQUENCE [LARGE SCALE GENOMIC DNA]</scope>
    <source>
        <strain evidence="1 2">SKP8-2</strain>
    </source>
</reference>
<organism evidence="1 2">
    <name type="scientific">Allobacillus saliphilus</name>
    <dbReference type="NCBI Taxonomy" id="2912308"/>
    <lineage>
        <taxon>Bacteria</taxon>
        <taxon>Bacillati</taxon>
        <taxon>Bacillota</taxon>
        <taxon>Bacilli</taxon>
        <taxon>Bacillales</taxon>
        <taxon>Bacillaceae</taxon>
        <taxon>Allobacillus</taxon>
    </lineage>
</organism>
<proteinExistence type="predicted"/>
<keyword evidence="2" id="KW-1185">Reference proteome</keyword>
<dbReference type="AlphaFoldDB" id="A0A941HTR7"/>
<sequence length="122" mass="14830">MWGVLNDFIGWLKRCVKRLERFVERLERFVGRLKRSVEWLERFVGRLERFVRRLDRFVGHGNTESRGSQHSIHYSQSRNLIKTIINFLQMNPFNQLVSSNKFKYRIAIKNKTINRQLCRFTI</sequence>
<dbReference type="EMBL" id="JAGSIE010000025">
    <property type="protein sequence ID" value="MBR7554212.1"/>
    <property type="molecule type" value="Genomic_DNA"/>
</dbReference>
<evidence type="ECO:0000313" key="1">
    <source>
        <dbReference type="EMBL" id="MBR7554212.1"/>
    </source>
</evidence>
<accession>A0A941HTR7</accession>
<dbReference type="Proteomes" id="UP000675431">
    <property type="component" value="Unassembled WGS sequence"/>
</dbReference>
<gene>
    <name evidence="1" type="ORF">KC820_08600</name>
</gene>
<dbReference type="RefSeq" id="WP_212370275.1">
    <property type="nucleotide sequence ID" value="NZ_JAGSIE010000025.1"/>
</dbReference>